<dbReference type="InterPro" id="IPR010730">
    <property type="entry name" value="HET"/>
</dbReference>
<evidence type="ECO:0000259" key="1">
    <source>
        <dbReference type="Pfam" id="PF06985"/>
    </source>
</evidence>
<evidence type="ECO:0000313" key="2">
    <source>
        <dbReference type="EMBL" id="KAF4028874.1"/>
    </source>
</evidence>
<proteinExistence type="predicted"/>
<accession>A0A833SLL4</accession>
<dbReference type="Pfam" id="PF06985">
    <property type="entry name" value="HET"/>
    <property type="match status" value="1"/>
</dbReference>
<protein>
    <submittedName>
        <fullName evidence="2">Heterokaryon incompatibility domain-containing protein</fullName>
    </submittedName>
</protein>
<dbReference type="EMBL" id="WSZM01000942">
    <property type="protein sequence ID" value="KAF4028874.1"/>
    <property type="molecule type" value="Genomic_DNA"/>
</dbReference>
<dbReference type="Proteomes" id="UP000602510">
    <property type="component" value="Unassembled WGS sequence"/>
</dbReference>
<dbReference type="AlphaFoldDB" id="A0A833SLL4"/>
<keyword evidence="3" id="KW-1185">Reference proteome</keyword>
<comment type="caution">
    <text evidence="2">The sequence shown here is derived from an EMBL/GenBank/DDBJ whole genome shotgun (WGS) entry which is preliminary data.</text>
</comment>
<feature type="domain" description="Heterokaryon incompatibility" evidence="1">
    <location>
        <begin position="61"/>
        <end position="150"/>
    </location>
</feature>
<gene>
    <name evidence="2" type="ORF">GN244_ATG19426</name>
</gene>
<reference evidence="2" key="1">
    <citation type="submission" date="2020-04" db="EMBL/GenBank/DDBJ databases">
        <title>Hybrid Assembly of Korean Phytophthora infestans isolates.</title>
        <authorList>
            <person name="Prokchorchik M."/>
            <person name="Lee Y."/>
            <person name="Seo J."/>
            <person name="Cho J.-H."/>
            <person name="Park Y.-E."/>
            <person name="Jang D.-C."/>
            <person name="Im J.-S."/>
            <person name="Choi J.-G."/>
            <person name="Park H.-J."/>
            <person name="Lee G.-B."/>
            <person name="Lee Y.-G."/>
            <person name="Hong S.-Y."/>
            <person name="Cho K."/>
            <person name="Sohn K.H."/>
        </authorList>
    </citation>
    <scope>NUCLEOTIDE SEQUENCE</scope>
    <source>
        <strain evidence="2">KR_1_A1</strain>
    </source>
</reference>
<organism evidence="2 3">
    <name type="scientific">Phytophthora infestans</name>
    <name type="common">Potato late blight agent</name>
    <name type="synonym">Botrytis infestans</name>
    <dbReference type="NCBI Taxonomy" id="4787"/>
    <lineage>
        <taxon>Eukaryota</taxon>
        <taxon>Sar</taxon>
        <taxon>Stramenopiles</taxon>
        <taxon>Oomycota</taxon>
        <taxon>Peronosporomycetes</taxon>
        <taxon>Peronosporales</taxon>
        <taxon>Peronosporaceae</taxon>
        <taxon>Phytophthora</taxon>
    </lineage>
</organism>
<sequence>MYKSNSPAFVFPNLPRLTRSLAVLVFKLSESPANGITSSCGSFVLQRRQFESTENLSEVTAISYAWGSLPHSDTTTWFDGDFNETIRLKFGKEWDPTKFLKELVVLSHQTWLWIDQICLHQCNATTKELCISIPAIYQNATILVLLPGSDCEIRDRVIDTKKLANLAIDRVLPIEEVAVEQLMLRSRPQRPSLCPTSSR</sequence>
<evidence type="ECO:0000313" key="3">
    <source>
        <dbReference type="Proteomes" id="UP000602510"/>
    </source>
</evidence>
<name>A0A833SLL4_PHYIN</name>